<dbReference type="InterPro" id="IPR027417">
    <property type="entry name" value="P-loop_NTPase"/>
</dbReference>
<dbReference type="Pfam" id="PF00931">
    <property type="entry name" value="NB-ARC"/>
    <property type="match status" value="1"/>
</dbReference>
<comment type="caution">
    <text evidence="2">The sequence shown here is derived from an EMBL/GenBank/DDBJ whole genome shotgun (WGS) entry which is preliminary data.</text>
</comment>
<dbReference type="Proteomes" id="UP000288805">
    <property type="component" value="Unassembled WGS sequence"/>
</dbReference>
<evidence type="ECO:0000313" key="2">
    <source>
        <dbReference type="EMBL" id="RVX03547.1"/>
    </source>
</evidence>
<dbReference type="SUPFAM" id="SSF52540">
    <property type="entry name" value="P-loop containing nucleoside triphosphate hydrolases"/>
    <property type="match status" value="1"/>
</dbReference>
<sequence length="149" mass="16890">MLKQCESAVVDDEGCDEDELLENLGKALKGKRYLMVLDDIWDINIDWYFKLKDKLKSVSGGGDGDGDGHFIITSRLPYKARTMVGPHNLYHMQPPLTPMGYMSQFEGTLNLLEKYRWKLKDEVIEQCDGLPLAMHTLRAAIDDQILGKG</sequence>
<evidence type="ECO:0000259" key="1">
    <source>
        <dbReference type="Pfam" id="PF00931"/>
    </source>
</evidence>
<dbReference type="EMBL" id="QGNW01000065">
    <property type="protein sequence ID" value="RVX03547.1"/>
    <property type="molecule type" value="Genomic_DNA"/>
</dbReference>
<name>A0A438J3L2_VITVI</name>
<proteinExistence type="predicted"/>
<dbReference type="Gene3D" id="3.40.50.300">
    <property type="entry name" value="P-loop containing nucleotide triphosphate hydrolases"/>
    <property type="match status" value="1"/>
</dbReference>
<feature type="domain" description="NB-ARC" evidence="1">
    <location>
        <begin position="6"/>
        <end position="47"/>
    </location>
</feature>
<accession>A0A438J3L2</accession>
<protein>
    <recommendedName>
        <fullName evidence="1">NB-ARC domain-containing protein</fullName>
    </recommendedName>
</protein>
<evidence type="ECO:0000313" key="3">
    <source>
        <dbReference type="Proteomes" id="UP000288805"/>
    </source>
</evidence>
<dbReference type="PRINTS" id="PR00364">
    <property type="entry name" value="DISEASERSIST"/>
</dbReference>
<organism evidence="2 3">
    <name type="scientific">Vitis vinifera</name>
    <name type="common">Grape</name>
    <dbReference type="NCBI Taxonomy" id="29760"/>
    <lineage>
        <taxon>Eukaryota</taxon>
        <taxon>Viridiplantae</taxon>
        <taxon>Streptophyta</taxon>
        <taxon>Embryophyta</taxon>
        <taxon>Tracheophyta</taxon>
        <taxon>Spermatophyta</taxon>
        <taxon>Magnoliopsida</taxon>
        <taxon>eudicotyledons</taxon>
        <taxon>Gunneridae</taxon>
        <taxon>Pentapetalae</taxon>
        <taxon>rosids</taxon>
        <taxon>Vitales</taxon>
        <taxon>Vitaceae</taxon>
        <taxon>Viteae</taxon>
        <taxon>Vitis</taxon>
    </lineage>
</organism>
<dbReference type="AlphaFoldDB" id="A0A438J3L2"/>
<reference evidence="2 3" key="1">
    <citation type="journal article" date="2018" name="PLoS Genet.">
        <title>Population sequencing reveals clonal diversity and ancestral inbreeding in the grapevine cultivar Chardonnay.</title>
        <authorList>
            <person name="Roach M.J."/>
            <person name="Johnson D.L."/>
            <person name="Bohlmann J."/>
            <person name="van Vuuren H.J."/>
            <person name="Jones S.J."/>
            <person name="Pretorius I.S."/>
            <person name="Schmidt S.A."/>
            <person name="Borneman A.R."/>
        </authorList>
    </citation>
    <scope>NUCLEOTIDE SEQUENCE [LARGE SCALE GENOMIC DNA]</scope>
    <source>
        <strain evidence="3">cv. Chardonnay</strain>
        <tissue evidence="2">Leaf</tissue>
    </source>
</reference>
<dbReference type="GO" id="GO:0043531">
    <property type="term" value="F:ADP binding"/>
    <property type="evidence" value="ECO:0007669"/>
    <property type="project" value="InterPro"/>
</dbReference>
<dbReference type="InterPro" id="IPR002182">
    <property type="entry name" value="NB-ARC"/>
</dbReference>
<gene>
    <name evidence="2" type="ORF">CK203_027834</name>
</gene>